<dbReference type="InterPro" id="IPR014014">
    <property type="entry name" value="RNA_helicase_DEAD_Q_motif"/>
</dbReference>
<evidence type="ECO:0000256" key="2">
    <source>
        <dbReference type="ARBA" id="ARBA00022741"/>
    </source>
</evidence>
<name>A0A8B8HXA6_VANTA</name>
<evidence type="ECO:0000256" key="5">
    <source>
        <dbReference type="ARBA" id="ARBA00022840"/>
    </source>
</evidence>
<feature type="short sequence motif" description="Q motif" evidence="6">
    <location>
        <begin position="82"/>
        <end position="110"/>
    </location>
</feature>
<evidence type="ECO:0000259" key="7">
    <source>
        <dbReference type="PROSITE" id="PS51192"/>
    </source>
</evidence>
<keyword evidence="3" id="KW-0378">Hydrolase</keyword>
<dbReference type="RefSeq" id="XP_026489489.2">
    <property type="nucleotide sequence ID" value="XM_026633704.2"/>
</dbReference>
<evidence type="ECO:0000259" key="8">
    <source>
        <dbReference type="PROSITE" id="PS51194"/>
    </source>
</evidence>
<dbReference type="CDD" id="cd18787">
    <property type="entry name" value="SF2_C_DEAD"/>
    <property type="match status" value="1"/>
</dbReference>
<evidence type="ECO:0000256" key="3">
    <source>
        <dbReference type="ARBA" id="ARBA00022801"/>
    </source>
</evidence>
<reference evidence="11" key="1">
    <citation type="submission" date="2025-08" db="UniProtKB">
        <authorList>
            <consortium name="RefSeq"/>
        </authorList>
    </citation>
    <scope>IDENTIFICATION</scope>
    <source>
        <tissue evidence="11">Whole body</tissue>
    </source>
</reference>
<dbReference type="OrthoDB" id="10256233at2759"/>
<dbReference type="GO" id="GO:0016787">
    <property type="term" value="F:hydrolase activity"/>
    <property type="evidence" value="ECO:0007669"/>
    <property type="project" value="UniProtKB-KW"/>
</dbReference>
<dbReference type="Gene3D" id="3.40.50.300">
    <property type="entry name" value="P-loop containing nucleotide triphosphate hydrolases"/>
    <property type="match status" value="2"/>
</dbReference>
<evidence type="ECO:0000256" key="1">
    <source>
        <dbReference type="ARBA" id="ARBA00012552"/>
    </source>
</evidence>
<keyword evidence="10" id="KW-1185">Reference proteome</keyword>
<dbReference type="Pfam" id="PF00270">
    <property type="entry name" value="DEAD"/>
    <property type="match status" value="1"/>
</dbReference>
<dbReference type="SUPFAM" id="SSF52540">
    <property type="entry name" value="P-loop containing nucleoside triphosphate hydrolases"/>
    <property type="match status" value="1"/>
</dbReference>
<dbReference type="Pfam" id="PF00271">
    <property type="entry name" value="Helicase_C"/>
    <property type="match status" value="1"/>
</dbReference>
<keyword evidence="2" id="KW-0547">Nucleotide-binding</keyword>
<sequence length="493" mass="55795">MSKLRQLLKLSYCRYYSAQAKKKLPIISCKRAEFNHYEGQSYSKFEGVKLASQGWLNAKSKNDYFIIYGNANKKEEKEVYKKSFEEIGLCEELKEVMLHLGYSLPTAIQAKSFPSIMQGYNTVMTAETGCGKTLAYLLPVLQHIMEWKAHVPEEFNSPMAVVITPSRELATQIGEVAQKLTENLNINVSTLIGGKTKKKLLDPPVEYCDLLVTTLGAYSKLVTTGIFKVHNVHHIILDEADTLLDDSFIDKLANLMKKFAIQFKVEIKTPPKGCQVTLVSATLPHELPEAVNSFMDPQSLRTVTTSNIHKLLPHVPHKFFRLGKAQKPMELLKLVQTDVNLKRPVMIFSNKTSTCDFVSMFLNENNVECININGQMAVPLKQGQLDLYKNGQVNVLSCTDIASRGLDILRTRHIINYDFPLYTADYIHRCGRTGRLGSDVDCYVTNFIAWPREIQVVQKIEMSVRRNNELPNVNANIRRQIEARIANMASKGL</sequence>
<dbReference type="PANTHER" id="PTHR47960">
    <property type="entry name" value="DEAD-BOX ATP-DEPENDENT RNA HELICASE 50"/>
    <property type="match status" value="1"/>
</dbReference>
<feature type="domain" description="DEAD-box RNA helicase Q" evidence="9">
    <location>
        <begin position="82"/>
        <end position="110"/>
    </location>
</feature>
<evidence type="ECO:0000256" key="4">
    <source>
        <dbReference type="ARBA" id="ARBA00022806"/>
    </source>
</evidence>
<dbReference type="InterPro" id="IPR011545">
    <property type="entry name" value="DEAD/DEAH_box_helicase_dom"/>
</dbReference>
<proteinExistence type="predicted"/>
<dbReference type="PROSITE" id="PS51192">
    <property type="entry name" value="HELICASE_ATP_BIND_1"/>
    <property type="match status" value="1"/>
</dbReference>
<dbReference type="GO" id="GO:0003676">
    <property type="term" value="F:nucleic acid binding"/>
    <property type="evidence" value="ECO:0007669"/>
    <property type="project" value="InterPro"/>
</dbReference>
<dbReference type="EC" id="3.6.4.13" evidence="1"/>
<dbReference type="InterPro" id="IPR014001">
    <property type="entry name" value="Helicase_ATP-bd"/>
</dbReference>
<dbReference type="SMART" id="SM00490">
    <property type="entry name" value="HELICc"/>
    <property type="match status" value="1"/>
</dbReference>
<feature type="domain" description="Helicase ATP-binding" evidence="7">
    <location>
        <begin position="113"/>
        <end position="301"/>
    </location>
</feature>
<dbReference type="InterPro" id="IPR001650">
    <property type="entry name" value="Helicase_C-like"/>
</dbReference>
<organism evidence="10 11">
    <name type="scientific">Vanessa tameamea</name>
    <name type="common">Kamehameha butterfly</name>
    <dbReference type="NCBI Taxonomy" id="334116"/>
    <lineage>
        <taxon>Eukaryota</taxon>
        <taxon>Metazoa</taxon>
        <taxon>Ecdysozoa</taxon>
        <taxon>Arthropoda</taxon>
        <taxon>Hexapoda</taxon>
        <taxon>Insecta</taxon>
        <taxon>Pterygota</taxon>
        <taxon>Neoptera</taxon>
        <taxon>Endopterygota</taxon>
        <taxon>Lepidoptera</taxon>
        <taxon>Glossata</taxon>
        <taxon>Ditrysia</taxon>
        <taxon>Papilionoidea</taxon>
        <taxon>Nymphalidae</taxon>
        <taxon>Nymphalinae</taxon>
        <taxon>Vanessa</taxon>
    </lineage>
</organism>
<dbReference type="AlphaFoldDB" id="A0A8B8HXA6"/>
<dbReference type="SMART" id="SM00487">
    <property type="entry name" value="DEXDc"/>
    <property type="match status" value="1"/>
</dbReference>
<dbReference type="GO" id="GO:0003724">
    <property type="term" value="F:RNA helicase activity"/>
    <property type="evidence" value="ECO:0007669"/>
    <property type="project" value="UniProtKB-EC"/>
</dbReference>
<keyword evidence="4 11" id="KW-0347">Helicase</keyword>
<dbReference type="GO" id="GO:0005524">
    <property type="term" value="F:ATP binding"/>
    <property type="evidence" value="ECO:0007669"/>
    <property type="project" value="UniProtKB-KW"/>
</dbReference>
<evidence type="ECO:0000256" key="6">
    <source>
        <dbReference type="PROSITE-ProRule" id="PRU00552"/>
    </source>
</evidence>
<gene>
    <name evidence="11" type="primary">Dbp21e2</name>
</gene>
<feature type="domain" description="Helicase C-terminal" evidence="8">
    <location>
        <begin position="333"/>
        <end position="481"/>
    </location>
</feature>
<evidence type="ECO:0000313" key="10">
    <source>
        <dbReference type="Proteomes" id="UP001652626"/>
    </source>
</evidence>
<evidence type="ECO:0000259" key="9">
    <source>
        <dbReference type="PROSITE" id="PS51195"/>
    </source>
</evidence>
<dbReference type="InterPro" id="IPR027417">
    <property type="entry name" value="P-loop_NTPase"/>
</dbReference>
<dbReference type="GeneID" id="113395956"/>
<dbReference type="PROSITE" id="PS51195">
    <property type="entry name" value="Q_MOTIF"/>
    <property type="match status" value="1"/>
</dbReference>
<keyword evidence="5" id="KW-0067">ATP-binding</keyword>
<dbReference type="PROSITE" id="PS51194">
    <property type="entry name" value="HELICASE_CTER"/>
    <property type="match status" value="1"/>
</dbReference>
<dbReference type="OMA" id="NGDMLMK"/>
<protein>
    <recommendedName>
        <fullName evidence="1">RNA helicase</fullName>
        <ecNumber evidence="1">3.6.4.13</ecNumber>
    </recommendedName>
</protein>
<evidence type="ECO:0000313" key="11">
    <source>
        <dbReference type="RefSeq" id="XP_026489489.2"/>
    </source>
</evidence>
<accession>A0A8B8HXA6</accession>
<dbReference type="Proteomes" id="UP001652626">
    <property type="component" value="Chromosome 10"/>
</dbReference>